<feature type="non-terminal residue" evidence="1">
    <location>
        <position position="66"/>
    </location>
</feature>
<gene>
    <name evidence="1" type="ORF">KIPB_014637</name>
</gene>
<organism evidence="1 2">
    <name type="scientific">Kipferlia bialata</name>
    <dbReference type="NCBI Taxonomy" id="797122"/>
    <lineage>
        <taxon>Eukaryota</taxon>
        <taxon>Metamonada</taxon>
        <taxon>Carpediemonas-like organisms</taxon>
        <taxon>Kipferlia</taxon>
    </lineage>
</organism>
<dbReference type="Proteomes" id="UP000265618">
    <property type="component" value="Unassembled WGS sequence"/>
</dbReference>
<dbReference type="EMBL" id="BDIP01007649">
    <property type="protein sequence ID" value="GCA64554.1"/>
    <property type="molecule type" value="Genomic_DNA"/>
</dbReference>
<name>A0A391NTH7_9EUKA</name>
<protein>
    <submittedName>
        <fullName evidence="1">Uncharacterized protein</fullName>
    </submittedName>
</protein>
<evidence type="ECO:0000313" key="2">
    <source>
        <dbReference type="Proteomes" id="UP000265618"/>
    </source>
</evidence>
<reference evidence="1 2" key="1">
    <citation type="journal article" date="2018" name="PLoS ONE">
        <title>The draft genome of Kipferlia bialata reveals reductive genome evolution in fornicate parasites.</title>
        <authorList>
            <person name="Tanifuji G."/>
            <person name="Takabayashi S."/>
            <person name="Kume K."/>
            <person name="Takagi M."/>
            <person name="Nakayama T."/>
            <person name="Kamikawa R."/>
            <person name="Inagaki Y."/>
            <person name="Hashimoto T."/>
        </authorList>
    </citation>
    <scope>NUCLEOTIDE SEQUENCE [LARGE SCALE GENOMIC DNA]</scope>
    <source>
        <strain evidence="1">NY0173</strain>
    </source>
</reference>
<keyword evidence="2" id="KW-1185">Reference proteome</keyword>
<accession>A0A391NTH7</accession>
<sequence>ATDKKDRARLAIAKAETKCGMPHSVVMLPSVKDDDQLTAMFLAVLLFTRIHGAMSARVVAGDSRIP</sequence>
<dbReference type="AlphaFoldDB" id="A0A391NTH7"/>
<proteinExistence type="predicted"/>
<feature type="non-terminal residue" evidence="1">
    <location>
        <position position="1"/>
    </location>
</feature>
<comment type="caution">
    <text evidence="1">The sequence shown here is derived from an EMBL/GenBank/DDBJ whole genome shotgun (WGS) entry which is preliminary data.</text>
</comment>
<evidence type="ECO:0000313" key="1">
    <source>
        <dbReference type="EMBL" id="GCA64554.1"/>
    </source>
</evidence>